<dbReference type="PANTHER" id="PTHR12461">
    <property type="entry name" value="HYPOXIA-INDUCIBLE FACTOR 1 ALPHA INHIBITOR-RELATED"/>
    <property type="match status" value="1"/>
</dbReference>
<gene>
    <name evidence="2" type="ORF">PQ455_08525</name>
</gene>
<protein>
    <submittedName>
        <fullName evidence="2">Cupin-like domain-containing protein</fullName>
    </submittedName>
</protein>
<dbReference type="Pfam" id="PF13621">
    <property type="entry name" value="Cupin_8"/>
    <property type="match status" value="1"/>
</dbReference>
<evidence type="ECO:0000259" key="1">
    <source>
        <dbReference type="PROSITE" id="PS51184"/>
    </source>
</evidence>
<dbReference type="SUPFAM" id="SSF51197">
    <property type="entry name" value="Clavaminate synthase-like"/>
    <property type="match status" value="1"/>
</dbReference>
<dbReference type="InterPro" id="IPR041667">
    <property type="entry name" value="Cupin_8"/>
</dbReference>
<dbReference type="SMART" id="SM00558">
    <property type="entry name" value="JmjC"/>
    <property type="match status" value="1"/>
</dbReference>
<dbReference type="RefSeq" id="WP_273690943.1">
    <property type="nucleotide sequence ID" value="NZ_CP117411.1"/>
</dbReference>
<organism evidence="2 3">
    <name type="scientific">Sphingomonas naphthae</name>
    <dbReference type="NCBI Taxonomy" id="1813468"/>
    <lineage>
        <taxon>Bacteria</taxon>
        <taxon>Pseudomonadati</taxon>
        <taxon>Pseudomonadota</taxon>
        <taxon>Alphaproteobacteria</taxon>
        <taxon>Sphingomonadales</taxon>
        <taxon>Sphingomonadaceae</taxon>
        <taxon>Sphingomonas</taxon>
    </lineage>
</organism>
<dbReference type="Proteomes" id="UP001220395">
    <property type="component" value="Chromosome"/>
</dbReference>
<reference evidence="2 3" key="1">
    <citation type="submission" date="2023-02" db="EMBL/GenBank/DDBJ databases">
        <title>Genome sequence of Sphingomonas naphthae.</title>
        <authorList>
            <person name="Kim S."/>
            <person name="Heo J."/>
            <person name="Kwon S.-W."/>
        </authorList>
    </citation>
    <scope>NUCLEOTIDE SEQUENCE [LARGE SCALE GENOMIC DNA]</scope>
    <source>
        <strain evidence="2 3">KACC 18716</strain>
    </source>
</reference>
<evidence type="ECO:0000313" key="2">
    <source>
        <dbReference type="EMBL" id="WCT75247.1"/>
    </source>
</evidence>
<dbReference type="PROSITE" id="PS51184">
    <property type="entry name" value="JMJC"/>
    <property type="match status" value="1"/>
</dbReference>
<dbReference type="InterPro" id="IPR003347">
    <property type="entry name" value="JmjC_dom"/>
</dbReference>
<sequence>MSKPPRLTTGQFADARMRMTLGGLGFDGRPSGAPVVAPIAPPPRPDPAIALALRRREWALDVAERQRALSPRTGGVPVVESLSSDDFLDHFYAPGRPVVIRGAMAGWPALAKWTPAYLAETVGAAEIEYQGGRSGAADFELAKDRHRQRMPFDRYMAMIAREPGNDAYITAYNNAGNSAALAPLMADLGDLPRYLTPASGMMWIGPADTFTPLHFDLTNNLLAQIVGTKRILLAPPSETGRLHNRRHVFSDVHDLADPARLANYPSAKAVRHFTVDLAAGDLLYIPIGWWHQVRSLSFSVMLTYTNFLWPNAGHESFPEG</sequence>
<dbReference type="EMBL" id="CP117411">
    <property type="protein sequence ID" value="WCT75247.1"/>
    <property type="molecule type" value="Genomic_DNA"/>
</dbReference>
<feature type="domain" description="JmjC" evidence="1">
    <location>
        <begin position="171"/>
        <end position="320"/>
    </location>
</feature>
<keyword evidence="3" id="KW-1185">Reference proteome</keyword>
<proteinExistence type="predicted"/>
<dbReference type="Gene3D" id="2.60.120.650">
    <property type="entry name" value="Cupin"/>
    <property type="match status" value="1"/>
</dbReference>
<name>A0ABY7TPT4_9SPHN</name>
<accession>A0ABY7TPT4</accession>
<dbReference type="PANTHER" id="PTHR12461:SF105">
    <property type="entry name" value="HYPOXIA-INDUCIBLE FACTOR 1-ALPHA INHIBITOR"/>
    <property type="match status" value="1"/>
</dbReference>
<evidence type="ECO:0000313" key="3">
    <source>
        <dbReference type="Proteomes" id="UP001220395"/>
    </source>
</evidence>